<dbReference type="EMBL" id="LT984806">
    <property type="protein sequence ID" value="SPD48583.1"/>
    <property type="molecule type" value="Genomic_DNA"/>
</dbReference>
<reference evidence="1 2" key="1">
    <citation type="submission" date="2018-01" db="EMBL/GenBank/DDBJ databases">
        <authorList>
            <person name="Clerissi C."/>
        </authorList>
    </citation>
    <scope>NUCLEOTIDE SEQUENCE [LARGE SCALE GENOMIC DNA]</scope>
    <source>
        <strain evidence="1">Cupriavidus taiwanensis STM 6160</strain>
    </source>
</reference>
<sequence>MTLNMRCDRDVVEAFKATGDGWQTRINDVLRAYAGSHRMLPGR</sequence>
<name>A0A375HDW4_9BURK</name>
<evidence type="ECO:0008006" key="3">
    <source>
        <dbReference type="Google" id="ProtNLM"/>
    </source>
</evidence>
<gene>
    <name evidence="1" type="ORF">CBM2607_20577</name>
</gene>
<organism evidence="1 2">
    <name type="scientific">Cupriavidus neocaledonicus</name>
    <dbReference type="NCBI Taxonomy" id="1040979"/>
    <lineage>
        <taxon>Bacteria</taxon>
        <taxon>Pseudomonadati</taxon>
        <taxon>Pseudomonadota</taxon>
        <taxon>Betaproteobacteria</taxon>
        <taxon>Burkholderiales</taxon>
        <taxon>Burkholderiaceae</taxon>
        <taxon>Cupriavidus</taxon>
    </lineage>
</organism>
<accession>A0A375HDW4</accession>
<protein>
    <recommendedName>
        <fullName evidence="3">BrnA antitoxin of type II toxin-antitoxin system</fullName>
    </recommendedName>
</protein>
<dbReference type="InterPro" id="IPR025528">
    <property type="entry name" value="BrnA_antitoxin"/>
</dbReference>
<dbReference type="AlphaFoldDB" id="A0A375HDW4"/>
<evidence type="ECO:0000313" key="1">
    <source>
        <dbReference type="EMBL" id="SPD48583.1"/>
    </source>
</evidence>
<evidence type="ECO:0000313" key="2">
    <source>
        <dbReference type="Proteomes" id="UP000255168"/>
    </source>
</evidence>
<dbReference type="Proteomes" id="UP000255168">
    <property type="component" value="Chromosome I"/>
</dbReference>
<dbReference type="Pfam" id="PF14384">
    <property type="entry name" value="BrnA_antitoxin"/>
    <property type="match status" value="1"/>
</dbReference>
<proteinExistence type="predicted"/>